<protein>
    <submittedName>
        <fullName evidence="8">Acyl-CoA/acyl-ACP dehydrogenase</fullName>
    </submittedName>
</protein>
<dbReference type="InterPro" id="IPR009100">
    <property type="entry name" value="AcylCoA_DH/oxidase_NM_dom_sf"/>
</dbReference>
<comment type="cofactor">
    <cofactor evidence="1">
        <name>FAD</name>
        <dbReference type="ChEBI" id="CHEBI:57692"/>
    </cofactor>
</comment>
<evidence type="ECO:0000313" key="8">
    <source>
        <dbReference type="EMBL" id="NML98041.1"/>
    </source>
</evidence>
<evidence type="ECO:0000259" key="7">
    <source>
        <dbReference type="Pfam" id="PF02771"/>
    </source>
</evidence>
<dbReference type="InterPro" id="IPR009075">
    <property type="entry name" value="AcylCo_DH/oxidase_C"/>
</dbReference>
<keyword evidence="9" id="KW-1185">Reference proteome</keyword>
<comment type="caution">
    <text evidence="8">The sequence shown here is derived from an EMBL/GenBank/DDBJ whole genome shotgun (WGS) entry which is preliminary data.</text>
</comment>
<dbReference type="Pfam" id="PF00441">
    <property type="entry name" value="Acyl-CoA_dh_1"/>
    <property type="match status" value="1"/>
</dbReference>
<dbReference type="EMBL" id="JABBGJ010000007">
    <property type="protein sequence ID" value="NML98041.1"/>
    <property type="molecule type" value="Genomic_DNA"/>
</dbReference>
<dbReference type="InterPro" id="IPR036250">
    <property type="entry name" value="AcylCo_DH-like_C"/>
</dbReference>
<name>A0A848I6S5_9BURK</name>
<keyword evidence="4" id="KW-0274">FAD</keyword>
<feature type="domain" description="Acyl-CoA dehydrogenase/oxidase C-terminal" evidence="6">
    <location>
        <begin position="278"/>
        <end position="437"/>
    </location>
</feature>
<sequence>MNLALSEEQTMIRDSAAEVLAERSASAAVRQAIEHTAGRDDALWRTLAGELGWCALTVPEASGGAGLGAMELVLLMEQMGRRLACVPYFSTVCLAATVLAYCESDSAREWLSRIANGEMSATLALQAAAGFDARTSSVRAATGFGARAASTYAAASFDARMASACAVSGFDARTVEVCAEETAHGYRLSGTLAQVVDGASADLLLVPALIANEAQTIALFELSGADLAGVTRTPLVTLDATRPLARVELNAVDVSRDALLACGREAQRALSDTAWFAALALAAEQLGGAQQCLDLTLAYTAERVQFGRAIASFQAVKHRCAQMMVEIEAARSAVLGAAQAWDQARNQTRVQLLAQLPDPMRSQAGASLPPDVLADIATAKATANDAFRFCAQEAIQLHGGVGFTWEYDPQLYFKRAQACSAQFGTTAQMLSFIAEQVIDRGEPSSRAARQQTPNDSAQAVLAGVL</sequence>
<feature type="domain" description="Acyl-CoA dehydrogenase/oxidase N-terminal" evidence="7">
    <location>
        <begin position="6"/>
        <end position="118"/>
    </location>
</feature>
<dbReference type="GO" id="GO:0003995">
    <property type="term" value="F:acyl-CoA dehydrogenase activity"/>
    <property type="evidence" value="ECO:0007669"/>
    <property type="project" value="TreeGrafter"/>
</dbReference>
<dbReference type="InterPro" id="IPR037069">
    <property type="entry name" value="AcylCoA_DH/ox_N_sf"/>
</dbReference>
<evidence type="ECO:0000256" key="5">
    <source>
        <dbReference type="ARBA" id="ARBA00023002"/>
    </source>
</evidence>
<dbReference type="Gene3D" id="1.20.140.10">
    <property type="entry name" value="Butyryl-CoA Dehydrogenase, subunit A, domain 3"/>
    <property type="match status" value="1"/>
</dbReference>
<dbReference type="SUPFAM" id="SSF56645">
    <property type="entry name" value="Acyl-CoA dehydrogenase NM domain-like"/>
    <property type="match status" value="2"/>
</dbReference>
<evidence type="ECO:0000256" key="2">
    <source>
        <dbReference type="ARBA" id="ARBA00009347"/>
    </source>
</evidence>
<comment type="similarity">
    <text evidence="2">Belongs to the acyl-CoA dehydrogenase family.</text>
</comment>
<proteinExistence type="inferred from homology"/>
<dbReference type="Gene3D" id="1.10.540.10">
    <property type="entry name" value="Acyl-CoA dehydrogenase/oxidase, N-terminal domain"/>
    <property type="match status" value="1"/>
</dbReference>
<accession>A0A848I6S5</accession>
<dbReference type="Pfam" id="PF02771">
    <property type="entry name" value="Acyl-CoA_dh_N"/>
    <property type="match status" value="1"/>
</dbReference>
<dbReference type="RefSeq" id="WP_169485103.1">
    <property type="nucleotide sequence ID" value="NZ_JABBGJ010000007.1"/>
</dbReference>
<keyword evidence="3" id="KW-0285">Flavoprotein</keyword>
<dbReference type="PANTHER" id="PTHR43884">
    <property type="entry name" value="ACYL-COA DEHYDROGENASE"/>
    <property type="match status" value="1"/>
</dbReference>
<keyword evidence="5" id="KW-0560">Oxidoreductase</keyword>
<dbReference type="PANTHER" id="PTHR43884:SF20">
    <property type="entry name" value="ACYL-COA DEHYDROGENASE FADE28"/>
    <property type="match status" value="1"/>
</dbReference>
<evidence type="ECO:0000256" key="4">
    <source>
        <dbReference type="ARBA" id="ARBA00022827"/>
    </source>
</evidence>
<dbReference type="Gene3D" id="2.40.110.10">
    <property type="entry name" value="Butyryl-CoA Dehydrogenase, subunit A, domain 2"/>
    <property type="match status" value="1"/>
</dbReference>
<dbReference type="SUPFAM" id="SSF47203">
    <property type="entry name" value="Acyl-CoA dehydrogenase C-terminal domain-like"/>
    <property type="match status" value="1"/>
</dbReference>
<gene>
    <name evidence="8" type="ORF">HHL24_08770</name>
</gene>
<dbReference type="InterPro" id="IPR046373">
    <property type="entry name" value="Acyl-CoA_Oxase/DH_mid-dom_sf"/>
</dbReference>
<dbReference type="GO" id="GO:0050660">
    <property type="term" value="F:flavin adenine dinucleotide binding"/>
    <property type="evidence" value="ECO:0007669"/>
    <property type="project" value="InterPro"/>
</dbReference>
<evidence type="ECO:0000259" key="6">
    <source>
        <dbReference type="Pfam" id="PF00441"/>
    </source>
</evidence>
<evidence type="ECO:0000256" key="3">
    <source>
        <dbReference type="ARBA" id="ARBA00022630"/>
    </source>
</evidence>
<dbReference type="Proteomes" id="UP000544134">
    <property type="component" value="Unassembled WGS sequence"/>
</dbReference>
<dbReference type="InterPro" id="IPR013786">
    <property type="entry name" value="AcylCoA_DH/ox_N"/>
</dbReference>
<reference evidence="8 9" key="1">
    <citation type="submission" date="2020-04" db="EMBL/GenBank/DDBJ databases">
        <title>Paraburkholderia sp. RP-4-7 isolated from soil.</title>
        <authorList>
            <person name="Dahal R.H."/>
        </authorList>
    </citation>
    <scope>NUCLEOTIDE SEQUENCE [LARGE SCALE GENOMIC DNA]</scope>
    <source>
        <strain evidence="8 9">RP-4-7</strain>
    </source>
</reference>
<dbReference type="AlphaFoldDB" id="A0A848I6S5"/>
<evidence type="ECO:0000313" key="9">
    <source>
        <dbReference type="Proteomes" id="UP000544134"/>
    </source>
</evidence>
<evidence type="ECO:0000256" key="1">
    <source>
        <dbReference type="ARBA" id="ARBA00001974"/>
    </source>
</evidence>
<organism evidence="8 9">
    <name type="scientific">Paraburkholderia polaris</name>
    <dbReference type="NCBI Taxonomy" id="2728848"/>
    <lineage>
        <taxon>Bacteria</taxon>
        <taxon>Pseudomonadati</taxon>
        <taxon>Pseudomonadota</taxon>
        <taxon>Betaproteobacteria</taxon>
        <taxon>Burkholderiales</taxon>
        <taxon>Burkholderiaceae</taxon>
        <taxon>Paraburkholderia</taxon>
    </lineage>
</organism>